<reference evidence="1" key="2">
    <citation type="submission" date="2015-06" db="UniProtKB">
        <authorList>
            <consortium name="EnsemblPlants"/>
        </authorList>
    </citation>
    <scope>IDENTIFICATION</scope>
    <source>
        <strain evidence="1">DM1-3 516 R44</strain>
    </source>
</reference>
<dbReference type="InParanoid" id="M1DL15"/>
<name>M1DL15_SOLTU</name>
<reference evidence="2" key="1">
    <citation type="journal article" date="2011" name="Nature">
        <title>Genome sequence and analysis of the tuber crop potato.</title>
        <authorList>
            <consortium name="The Potato Genome Sequencing Consortium"/>
        </authorList>
    </citation>
    <scope>NUCLEOTIDE SEQUENCE [LARGE SCALE GENOMIC DNA]</scope>
    <source>
        <strain evidence="2">cv. DM1-3 516 R44</strain>
    </source>
</reference>
<dbReference type="EnsemblPlants" id="PGSC0003DMT400090724">
    <property type="protein sequence ID" value="PGSC0003DMT400090724"/>
    <property type="gene ID" value="PGSC0003DMG400040295"/>
</dbReference>
<dbReference type="HOGENOM" id="CLU_2030786_0_0_1"/>
<dbReference type="Gramene" id="PGSC0003DMT400090724">
    <property type="protein sequence ID" value="PGSC0003DMT400090724"/>
    <property type="gene ID" value="PGSC0003DMG400040295"/>
</dbReference>
<dbReference type="AlphaFoldDB" id="M1DL15"/>
<proteinExistence type="predicted"/>
<dbReference type="Proteomes" id="UP000011115">
    <property type="component" value="Unassembled WGS sequence"/>
</dbReference>
<keyword evidence="2" id="KW-1185">Reference proteome</keyword>
<evidence type="ECO:0000313" key="2">
    <source>
        <dbReference type="Proteomes" id="UP000011115"/>
    </source>
</evidence>
<accession>M1DL15</accession>
<protein>
    <submittedName>
        <fullName evidence="1">Uncharacterized protein</fullName>
    </submittedName>
</protein>
<dbReference type="PaxDb" id="4113-PGSC0003DMT400090724"/>
<sequence>MKPYHPTELTPKELLQNRVLQFLHLYLIYQIWAWKRIIPLQPLPKSLRTNQLEASTALARKWTRRRNHQNEARTVIGAIRDVLDNLTDNQETVGFVTPHVSISDFAQFNISQYGIQHGNRVP</sequence>
<evidence type="ECO:0000313" key="1">
    <source>
        <dbReference type="EnsemblPlants" id="PGSC0003DMT400090724"/>
    </source>
</evidence>
<organism evidence="1 2">
    <name type="scientific">Solanum tuberosum</name>
    <name type="common">Potato</name>
    <dbReference type="NCBI Taxonomy" id="4113"/>
    <lineage>
        <taxon>Eukaryota</taxon>
        <taxon>Viridiplantae</taxon>
        <taxon>Streptophyta</taxon>
        <taxon>Embryophyta</taxon>
        <taxon>Tracheophyta</taxon>
        <taxon>Spermatophyta</taxon>
        <taxon>Magnoliopsida</taxon>
        <taxon>eudicotyledons</taxon>
        <taxon>Gunneridae</taxon>
        <taxon>Pentapetalae</taxon>
        <taxon>asterids</taxon>
        <taxon>lamiids</taxon>
        <taxon>Solanales</taxon>
        <taxon>Solanaceae</taxon>
        <taxon>Solanoideae</taxon>
        <taxon>Solaneae</taxon>
        <taxon>Solanum</taxon>
    </lineage>
</organism>